<dbReference type="HAMAP" id="MF_00170">
    <property type="entry name" value="Rib_5P_isom_A"/>
    <property type="match status" value="1"/>
</dbReference>
<comment type="pathway">
    <text evidence="3">Carbohydrate degradation; pentose phosphate pathway; D-ribose 5-phosphate from D-ribulose 5-phosphate (non-oxidative stage): step 1/1.</text>
</comment>
<dbReference type="SUPFAM" id="SSF100950">
    <property type="entry name" value="NagB/RpiA/CoA transferase-like"/>
    <property type="match status" value="1"/>
</dbReference>
<dbReference type="Gene3D" id="3.40.50.1360">
    <property type="match status" value="1"/>
</dbReference>
<dbReference type="SUPFAM" id="SSF75445">
    <property type="entry name" value="D-ribose-5-phosphate isomerase (RpiA), lid domain"/>
    <property type="match status" value="1"/>
</dbReference>
<dbReference type="GO" id="GO:0005829">
    <property type="term" value="C:cytosol"/>
    <property type="evidence" value="ECO:0007669"/>
    <property type="project" value="TreeGrafter"/>
</dbReference>
<dbReference type="InterPro" id="IPR004788">
    <property type="entry name" value="Ribose5P_isomerase_type_A"/>
</dbReference>
<dbReference type="Gene3D" id="3.30.70.260">
    <property type="match status" value="1"/>
</dbReference>
<protein>
    <recommendedName>
        <fullName evidence="3">Ribose-5-phosphate isomerase A</fullName>
        <ecNumber evidence="3">5.3.1.6</ecNumber>
    </recommendedName>
    <alternativeName>
        <fullName evidence="3">Phosphoriboisomerase A</fullName>
        <shortName evidence="3">PRI</shortName>
    </alternativeName>
</protein>
<dbReference type="InterPro" id="IPR037171">
    <property type="entry name" value="NagB/RpiA_transferase-like"/>
</dbReference>
<comment type="caution">
    <text evidence="4">The sequence shown here is derived from an EMBL/GenBank/DDBJ whole genome shotgun (WGS) entry which is preliminary data.</text>
</comment>
<feature type="active site" description="Proton acceptor" evidence="3">
    <location>
        <position position="101"/>
    </location>
</feature>
<dbReference type="GO" id="GO:0004751">
    <property type="term" value="F:ribose-5-phosphate isomerase activity"/>
    <property type="evidence" value="ECO:0007669"/>
    <property type="project" value="UniProtKB-UniRule"/>
</dbReference>
<dbReference type="InterPro" id="IPR020672">
    <property type="entry name" value="Ribose5P_isomerase_typA_subgr"/>
</dbReference>
<organism evidence="4 5">
    <name type="scientific">Legionella nautarum</name>
    <dbReference type="NCBI Taxonomy" id="45070"/>
    <lineage>
        <taxon>Bacteria</taxon>
        <taxon>Pseudomonadati</taxon>
        <taxon>Pseudomonadota</taxon>
        <taxon>Gammaproteobacteria</taxon>
        <taxon>Legionellales</taxon>
        <taxon>Legionellaceae</taxon>
        <taxon>Legionella</taxon>
    </lineage>
</organism>
<sequence length="215" mass="22873">MSVLKAQAAKAALAYLEDDMIIGVGTGSTVNYFIDELATIKHRIDACVASSKATEARLKAAGIPVIDLNATSDVPIYVDGADEVNKRYEMIKGGGGALTREKIIATVARQFICIVDDSKVVQKLGAFPLSVEVIPMARSFAARELVKLGGDPVYRENFITDNGNIILDVYNLEITSAAALEEAIKLIPGVVDNGLFAKRLADKVVVASEAGVTVF</sequence>
<dbReference type="GO" id="GO:0009052">
    <property type="term" value="P:pentose-phosphate shunt, non-oxidative branch"/>
    <property type="evidence" value="ECO:0007669"/>
    <property type="project" value="UniProtKB-UniRule"/>
</dbReference>
<dbReference type="EC" id="5.3.1.6" evidence="3"/>
<feature type="binding site" evidence="3">
    <location>
        <begin position="79"/>
        <end position="82"/>
    </location>
    <ligand>
        <name>substrate</name>
    </ligand>
</feature>
<dbReference type="PATRIC" id="fig|45070.6.peg.624"/>
<dbReference type="STRING" id="45070.Lnau_0589"/>
<evidence type="ECO:0000256" key="2">
    <source>
        <dbReference type="ARBA" id="ARBA00023235"/>
    </source>
</evidence>
<dbReference type="RefSeq" id="WP_058503662.1">
    <property type="nucleotide sequence ID" value="NZ_CAAAIF010000023.1"/>
</dbReference>
<dbReference type="FunFam" id="3.30.70.260:FF:000004">
    <property type="entry name" value="Ribose-5-phosphate isomerase A"/>
    <property type="match status" value="1"/>
</dbReference>
<gene>
    <name evidence="3" type="primary">rpiA</name>
    <name evidence="4" type="ORF">Lnau_0589</name>
</gene>
<feature type="binding site" evidence="3">
    <location>
        <begin position="92"/>
        <end position="95"/>
    </location>
    <ligand>
        <name>substrate</name>
    </ligand>
</feature>
<dbReference type="UniPathway" id="UPA00115">
    <property type="reaction ID" value="UER00412"/>
</dbReference>
<comment type="similarity">
    <text evidence="3">Belongs to the ribose 5-phosphate isomerase family.</text>
</comment>
<dbReference type="PANTHER" id="PTHR11934">
    <property type="entry name" value="RIBOSE-5-PHOSPHATE ISOMERASE"/>
    <property type="match status" value="1"/>
</dbReference>
<dbReference type="EMBL" id="LNYO01000008">
    <property type="protein sequence ID" value="KTD38520.1"/>
    <property type="molecule type" value="Genomic_DNA"/>
</dbReference>
<dbReference type="NCBIfam" id="NF001924">
    <property type="entry name" value="PRK00702.1"/>
    <property type="match status" value="1"/>
</dbReference>
<evidence type="ECO:0000256" key="1">
    <source>
        <dbReference type="ARBA" id="ARBA00001713"/>
    </source>
</evidence>
<proteinExistence type="inferred from homology"/>
<dbReference type="OrthoDB" id="5870696at2"/>
<accession>A0A0W0X212</accession>
<feature type="binding site" evidence="3">
    <location>
        <position position="119"/>
    </location>
    <ligand>
        <name>substrate</name>
    </ligand>
</feature>
<dbReference type="GO" id="GO:0006014">
    <property type="term" value="P:D-ribose metabolic process"/>
    <property type="evidence" value="ECO:0007669"/>
    <property type="project" value="TreeGrafter"/>
</dbReference>
<evidence type="ECO:0000313" key="5">
    <source>
        <dbReference type="Proteomes" id="UP000054725"/>
    </source>
</evidence>
<reference evidence="4 5" key="1">
    <citation type="submission" date="2015-11" db="EMBL/GenBank/DDBJ databases">
        <title>Genomic analysis of 38 Legionella species identifies large and diverse effector repertoires.</title>
        <authorList>
            <person name="Burstein D."/>
            <person name="Amaro F."/>
            <person name="Zusman T."/>
            <person name="Lifshitz Z."/>
            <person name="Cohen O."/>
            <person name="Gilbert J.A."/>
            <person name="Pupko T."/>
            <person name="Shuman H.A."/>
            <person name="Segal G."/>
        </authorList>
    </citation>
    <scope>NUCLEOTIDE SEQUENCE [LARGE SCALE GENOMIC DNA]</scope>
    <source>
        <strain evidence="4 5">ATCC 49506</strain>
    </source>
</reference>
<dbReference type="PANTHER" id="PTHR11934:SF0">
    <property type="entry name" value="RIBOSE-5-PHOSPHATE ISOMERASE"/>
    <property type="match status" value="1"/>
</dbReference>
<dbReference type="AlphaFoldDB" id="A0A0W0X212"/>
<dbReference type="Proteomes" id="UP000054725">
    <property type="component" value="Unassembled WGS sequence"/>
</dbReference>
<dbReference type="Pfam" id="PF06026">
    <property type="entry name" value="Rib_5-P_isom_A"/>
    <property type="match status" value="1"/>
</dbReference>
<comment type="function">
    <text evidence="3">Catalyzes the reversible conversion of ribose-5-phosphate to ribulose 5-phosphate.</text>
</comment>
<dbReference type="CDD" id="cd01398">
    <property type="entry name" value="RPI_A"/>
    <property type="match status" value="1"/>
</dbReference>
<keyword evidence="2 3" id="KW-0413">Isomerase</keyword>
<evidence type="ECO:0000256" key="3">
    <source>
        <dbReference type="HAMAP-Rule" id="MF_00170"/>
    </source>
</evidence>
<keyword evidence="5" id="KW-1185">Reference proteome</keyword>
<name>A0A0W0X212_9GAMM</name>
<dbReference type="NCBIfam" id="TIGR00021">
    <property type="entry name" value="rpiA"/>
    <property type="match status" value="1"/>
</dbReference>
<evidence type="ECO:0000313" key="4">
    <source>
        <dbReference type="EMBL" id="KTD38520.1"/>
    </source>
</evidence>
<feature type="binding site" evidence="3">
    <location>
        <begin position="26"/>
        <end position="29"/>
    </location>
    <ligand>
        <name>substrate</name>
    </ligand>
</feature>
<comment type="catalytic activity">
    <reaction evidence="1 3">
        <text>aldehydo-D-ribose 5-phosphate = D-ribulose 5-phosphate</text>
        <dbReference type="Rhea" id="RHEA:14657"/>
        <dbReference type="ChEBI" id="CHEBI:58121"/>
        <dbReference type="ChEBI" id="CHEBI:58273"/>
        <dbReference type="EC" id="5.3.1.6"/>
    </reaction>
</comment>
<comment type="subunit">
    <text evidence="3">Homodimer.</text>
</comment>
<dbReference type="FunFam" id="3.40.50.1360:FF:000001">
    <property type="entry name" value="Ribose-5-phosphate isomerase A"/>
    <property type="match status" value="1"/>
</dbReference>